<dbReference type="InterPro" id="IPR027304">
    <property type="entry name" value="Trigger_fact/SurA_dom_sf"/>
</dbReference>
<keyword evidence="2" id="KW-0732">Signal</keyword>
<proteinExistence type="predicted"/>
<gene>
    <name evidence="3" type="ORF">EV380_2442</name>
</gene>
<dbReference type="AlphaFoldDB" id="A0A4Q8AEW7"/>
<feature type="signal peptide" evidence="2">
    <location>
        <begin position="1"/>
        <end position="20"/>
    </location>
</feature>
<dbReference type="EMBL" id="SHLA01000001">
    <property type="protein sequence ID" value="RZU62837.1"/>
    <property type="molecule type" value="Genomic_DNA"/>
</dbReference>
<keyword evidence="4" id="KW-1185">Reference proteome</keyword>
<dbReference type="Pfam" id="PF13624">
    <property type="entry name" value="SurA_N_3"/>
    <property type="match status" value="1"/>
</dbReference>
<evidence type="ECO:0000256" key="1">
    <source>
        <dbReference type="SAM" id="MobiDB-lite"/>
    </source>
</evidence>
<keyword evidence="3" id="KW-0413">Isomerase</keyword>
<reference evidence="3 4" key="1">
    <citation type="submission" date="2019-02" db="EMBL/GenBank/DDBJ databases">
        <title>Sequencing the genomes of 1000 actinobacteria strains.</title>
        <authorList>
            <person name="Klenk H.-P."/>
        </authorList>
    </citation>
    <scope>NUCLEOTIDE SEQUENCE [LARGE SCALE GENOMIC DNA]</scope>
    <source>
        <strain evidence="3 4">DSM 17364</strain>
    </source>
</reference>
<feature type="region of interest" description="Disordered" evidence="1">
    <location>
        <begin position="198"/>
        <end position="237"/>
    </location>
</feature>
<dbReference type="PANTHER" id="PTHR47245">
    <property type="entry name" value="PEPTIDYLPROLYL ISOMERASE"/>
    <property type="match status" value="1"/>
</dbReference>
<dbReference type="SUPFAM" id="SSF109998">
    <property type="entry name" value="Triger factor/SurA peptide-binding domain-like"/>
    <property type="match status" value="1"/>
</dbReference>
<dbReference type="GO" id="GO:0016853">
    <property type="term" value="F:isomerase activity"/>
    <property type="evidence" value="ECO:0007669"/>
    <property type="project" value="UniProtKB-KW"/>
</dbReference>
<dbReference type="PANTHER" id="PTHR47245:SF2">
    <property type="entry name" value="PEPTIDYL-PROLYL CIS-TRANS ISOMERASE HP_0175-RELATED"/>
    <property type="match status" value="1"/>
</dbReference>
<comment type="caution">
    <text evidence="3">The sequence shown here is derived from an EMBL/GenBank/DDBJ whole genome shotgun (WGS) entry which is preliminary data.</text>
</comment>
<accession>A0A4Q8AEW7</accession>
<evidence type="ECO:0000313" key="3">
    <source>
        <dbReference type="EMBL" id="RZU62837.1"/>
    </source>
</evidence>
<dbReference type="Proteomes" id="UP000292685">
    <property type="component" value="Unassembled WGS sequence"/>
</dbReference>
<protein>
    <submittedName>
        <fullName evidence="3">Peptidyl-prolyl cis-trans isomerase SurA</fullName>
    </submittedName>
</protein>
<dbReference type="InterPro" id="IPR050245">
    <property type="entry name" value="PrsA_foldase"/>
</dbReference>
<organism evidence="3 4">
    <name type="scientific">Zhihengliuella halotolerans</name>
    <dbReference type="NCBI Taxonomy" id="370736"/>
    <lineage>
        <taxon>Bacteria</taxon>
        <taxon>Bacillati</taxon>
        <taxon>Actinomycetota</taxon>
        <taxon>Actinomycetes</taxon>
        <taxon>Micrococcales</taxon>
        <taxon>Micrococcaceae</taxon>
        <taxon>Zhihengliuella</taxon>
    </lineage>
</organism>
<dbReference type="OrthoDB" id="4775280at2"/>
<feature type="compositionally biased region" description="Low complexity" evidence="1">
    <location>
        <begin position="22"/>
        <end position="48"/>
    </location>
</feature>
<dbReference type="RefSeq" id="WP_130451351.1">
    <property type="nucleotide sequence ID" value="NZ_SHLA01000001.1"/>
</dbReference>
<dbReference type="Gene3D" id="1.10.4030.10">
    <property type="entry name" value="Porin chaperone SurA, peptide-binding domain"/>
    <property type="match status" value="1"/>
</dbReference>
<evidence type="ECO:0000313" key="4">
    <source>
        <dbReference type="Proteomes" id="UP000292685"/>
    </source>
</evidence>
<sequence length="256" mass="27799">MNKKKTMAVLALVGSLSMVAACGADGEGDAGQSQSQDAGQSQDAPQGQEAPTPDLEGVPDVVATVNGEEINKDEFTQAYESRFQQAAMQAQMSGQQPDEDALKKETAESLVGTELLLQRAEKSDIKATDKEVDEALARVAESNQMSEDEFMTAMKEQGMDADEVNNQLKQQVELDAVIKEEIGTFSASEKELKAAYDEAKAMQDQMSSESGEAAEMPKFEDAKDQLEQQVTQQKEADATRKLVEDLRADADVKIHL</sequence>
<feature type="compositionally biased region" description="Basic and acidic residues" evidence="1">
    <location>
        <begin position="215"/>
        <end position="226"/>
    </location>
</feature>
<feature type="region of interest" description="Disordered" evidence="1">
    <location>
        <begin position="22"/>
        <end position="59"/>
    </location>
</feature>
<dbReference type="PROSITE" id="PS51257">
    <property type="entry name" value="PROKAR_LIPOPROTEIN"/>
    <property type="match status" value="1"/>
</dbReference>
<evidence type="ECO:0000256" key="2">
    <source>
        <dbReference type="SAM" id="SignalP"/>
    </source>
</evidence>
<name>A0A4Q8AEW7_9MICC</name>
<feature type="chain" id="PRO_5039510046" evidence="2">
    <location>
        <begin position="21"/>
        <end position="256"/>
    </location>
</feature>